<dbReference type="PANTHER" id="PTHR30231:SF41">
    <property type="entry name" value="DNA POLYMERASE III SUBUNIT EPSILON"/>
    <property type="match status" value="1"/>
</dbReference>
<dbReference type="Gene3D" id="3.30.420.10">
    <property type="entry name" value="Ribonuclease H-like superfamily/Ribonuclease H"/>
    <property type="match status" value="1"/>
</dbReference>
<reference evidence="3" key="1">
    <citation type="journal article" date="2016" name="Front. Microbiol.">
        <title>Complete Genome Sequence of Clostridium estertheticum DSM 8809, a Microbe Identified in Spoiled Vacuum Packed Beef.</title>
        <authorList>
            <person name="Yu Z."/>
            <person name="Gunn L."/>
            <person name="Brennan E."/>
            <person name="Reid R."/>
            <person name="Wall P.G."/>
            <person name="Gaora O.P."/>
            <person name="Hurley D."/>
            <person name="Bolton D."/>
            <person name="Fanning S."/>
        </authorList>
    </citation>
    <scope>NUCLEOTIDE SEQUENCE [LARGE SCALE GENOMIC DNA]</scope>
    <source>
        <strain evidence="3">DSM 8809</strain>
    </source>
</reference>
<organism evidence="2 3">
    <name type="scientific">Clostridium estertheticum subsp. estertheticum</name>
    <dbReference type="NCBI Taxonomy" id="1552"/>
    <lineage>
        <taxon>Bacteria</taxon>
        <taxon>Bacillati</taxon>
        <taxon>Bacillota</taxon>
        <taxon>Clostridia</taxon>
        <taxon>Eubacteriales</taxon>
        <taxon>Clostridiaceae</taxon>
        <taxon>Clostridium</taxon>
    </lineage>
</organism>
<dbReference type="GO" id="GO:0005829">
    <property type="term" value="C:cytosol"/>
    <property type="evidence" value="ECO:0007669"/>
    <property type="project" value="TreeGrafter"/>
</dbReference>
<evidence type="ECO:0000313" key="2">
    <source>
        <dbReference type="EMBL" id="APC41080.1"/>
    </source>
</evidence>
<dbReference type="SUPFAM" id="SSF53098">
    <property type="entry name" value="Ribonuclease H-like"/>
    <property type="match status" value="1"/>
</dbReference>
<dbReference type="OrthoDB" id="9776650at2"/>
<dbReference type="PANTHER" id="PTHR30231">
    <property type="entry name" value="DNA POLYMERASE III SUBUNIT EPSILON"/>
    <property type="match status" value="1"/>
</dbReference>
<dbReference type="EMBL" id="CP015756">
    <property type="protein sequence ID" value="APC41080.1"/>
    <property type="molecule type" value="Genomic_DNA"/>
</dbReference>
<gene>
    <name evidence="2" type="ORF">A7L45_13850</name>
</gene>
<dbReference type="InterPro" id="IPR012337">
    <property type="entry name" value="RNaseH-like_sf"/>
</dbReference>
<dbReference type="InterPro" id="IPR036397">
    <property type="entry name" value="RNaseH_sf"/>
</dbReference>
<proteinExistence type="predicted"/>
<sequence length="192" mass="22203">MKKLFIDTETSGFKPGQICQLTYTITEDDKVTVAKNFFLSCDYIDPGAEKVHGFSVERLKILSGGKTFKDIAAEVADDLKDGIFIAHNAPFDVNFVKTEIERAQYPFEIRESFCTMRHFTNIIKLKGKYGKYKFPKLEETMQFLKIDSESKQFDRELQRLYGDDGISFHDARFDVCGLIMVYYKAIKMGYKM</sequence>
<dbReference type="InterPro" id="IPR013520">
    <property type="entry name" value="Ribonucl_H"/>
</dbReference>
<dbReference type="GO" id="GO:0045004">
    <property type="term" value="P:DNA replication proofreading"/>
    <property type="evidence" value="ECO:0007669"/>
    <property type="project" value="TreeGrafter"/>
</dbReference>
<protein>
    <recommendedName>
        <fullName evidence="1">Exonuclease domain-containing protein</fullName>
    </recommendedName>
</protein>
<dbReference type="AlphaFoldDB" id="A0A1J0GJH2"/>
<evidence type="ECO:0000313" key="3">
    <source>
        <dbReference type="Proteomes" id="UP000182569"/>
    </source>
</evidence>
<dbReference type="GO" id="GO:0008408">
    <property type="term" value="F:3'-5' exonuclease activity"/>
    <property type="evidence" value="ECO:0007669"/>
    <property type="project" value="TreeGrafter"/>
</dbReference>
<accession>A0A1J0GJH2</accession>
<dbReference type="Proteomes" id="UP000182569">
    <property type="component" value="Chromosome"/>
</dbReference>
<dbReference type="Pfam" id="PF00929">
    <property type="entry name" value="RNase_T"/>
    <property type="match status" value="1"/>
</dbReference>
<evidence type="ECO:0000259" key="1">
    <source>
        <dbReference type="SMART" id="SM00479"/>
    </source>
</evidence>
<dbReference type="RefSeq" id="WP_071613374.1">
    <property type="nucleotide sequence ID" value="NZ_CP015756.1"/>
</dbReference>
<feature type="domain" description="Exonuclease" evidence="1">
    <location>
        <begin position="2"/>
        <end position="189"/>
    </location>
</feature>
<keyword evidence="3" id="KW-1185">Reference proteome</keyword>
<dbReference type="KEGG" id="ceu:A7L45_13850"/>
<dbReference type="STRING" id="1552.A7L45_13850"/>
<name>A0A1J0GJH2_9CLOT</name>
<dbReference type="CDD" id="cd06127">
    <property type="entry name" value="DEDDh"/>
    <property type="match status" value="1"/>
</dbReference>
<dbReference type="GO" id="GO:0003676">
    <property type="term" value="F:nucleic acid binding"/>
    <property type="evidence" value="ECO:0007669"/>
    <property type="project" value="InterPro"/>
</dbReference>
<dbReference type="SMART" id="SM00479">
    <property type="entry name" value="EXOIII"/>
    <property type="match status" value="1"/>
</dbReference>